<evidence type="ECO:0000256" key="3">
    <source>
        <dbReference type="ARBA" id="ARBA00022553"/>
    </source>
</evidence>
<dbReference type="InterPro" id="IPR003594">
    <property type="entry name" value="HATPase_dom"/>
</dbReference>
<organism evidence="13 14">
    <name type="scientific">Isoptericola luteus</name>
    <dbReference type="NCBI Taxonomy" id="2879484"/>
    <lineage>
        <taxon>Bacteria</taxon>
        <taxon>Bacillati</taxon>
        <taxon>Actinomycetota</taxon>
        <taxon>Actinomycetes</taxon>
        <taxon>Micrococcales</taxon>
        <taxon>Promicromonosporaceae</taxon>
        <taxon>Isoptericola</taxon>
    </lineage>
</organism>
<name>A0ABS7ZA47_9MICO</name>
<evidence type="ECO:0000256" key="1">
    <source>
        <dbReference type="ARBA" id="ARBA00000085"/>
    </source>
</evidence>
<dbReference type="EC" id="2.7.13.3" evidence="2"/>
<keyword evidence="6 13" id="KW-0418">Kinase</keyword>
<dbReference type="CDD" id="cd16917">
    <property type="entry name" value="HATPase_UhpB-NarQ-NarX-like"/>
    <property type="match status" value="1"/>
</dbReference>
<evidence type="ECO:0000256" key="5">
    <source>
        <dbReference type="ARBA" id="ARBA00022741"/>
    </source>
</evidence>
<dbReference type="Gene3D" id="1.20.5.1930">
    <property type="match status" value="1"/>
</dbReference>
<reference evidence="13 14" key="1">
    <citation type="submission" date="2021-09" db="EMBL/GenBank/DDBJ databases">
        <title>Isoptericola luteus sp. nov., a novel bacterium isolated from Harbin, the capital city of Heilongjiang province.</title>
        <authorList>
            <person name="Li J."/>
        </authorList>
    </citation>
    <scope>NUCLEOTIDE SEQUENCE [LARGE SCALE GENOMIC DNA]</scope>
    <source>
        <strain evidence="13 14">NEAU-Y5</strain>
    </source>
</reference>
<dbReference type="Pfam" id="PF07730">
    <property type="entry name" value="HisKA_3"/>
    <property type="match status" value="1"/>
</dbReference>
<evidence type="ECO:0000256" key="10">
    <source>
        <dbReference type="SAM" id="Phobius"/>
    </source>
</evidence>
<evidence type="ECO:0000259" key="11">
    <source>
        <dbReference type="Pfam" id="PF02518"/>
    </source>
</evidence>
<evidence type="ECO:0000313" key="13">
    <source>
        <dbReference type="EMBL" id="MCA5891929.1"/>
    </source>
</evidence>
<keyword evidence="8" id="KW-0902">Two-component regulatory system</keyword>
<keyword evidence="4" id="KW-0808">Transferase</keyword>
<evidence type="ECO:0000256" key="6">
    <source>
        <dbReference type="ARBA" id="ARBA00022777"/>
    </source>
</evidence>
<protein>
    <recommendedName>
        <fullName evidence="2">histidine kinase</fullName>
        <ecNumber evidence="2">2.7.13.3</ecNumber>
    </recommendedName>
</protein>
<keyword evidence="10" id="KW-0812">Transmembrane</keyword>
<accession>A0ABS7ZA47</accession>
<dbReference type="SUPFAM" id="SSF55874">
    <property type="entry name" value="ATPase domain of HSP90 chaperone/DNA topoisomerase II/histidine kinase"/>
    <property type="match status" value="1"/>
</dbReference>
<dbReference type="PANTHER" id="PTHR24421:SF10">
    <property type="entry name" value="NITRATE_NITRITE SENSOR PROTEIN NARQ"/>
    <property type="match status" value="1"/>
</dbReference>
<dbReference type="Gene3D" id="3.30.565.10">
    <property type="entry name" value="Histidine kinase-like ATPase, C-terminal domain"/>
    <property type="match status" value="1"/>
</dbReference>
<feature type="transmembrane region" description="Helical" evidence="10">
    <location>
        <begin position="88"/>
        <end position="106"/>
    </location>
</feature>
<keyword evidence="9" id="KW-0175">Coiled coil</keyword>
<keyword evidence="14" id="KW-1185">Reference proteome</keyword>
<evidence type="ECO:0000256" key="9">
    <source>
        <dbReference type="SAM" id="Coils"/>
    </source>
</evidence>
<evidence type="ECO:0000256" key="7">
    <source>
        <dbReference type="ARBA" id="ARBA00022840"/>
    </source>
</evidence>
<sequence length="360" mass="36878">MVIAAAAATVQVGTGLAGTGPPPGPAGVLGLAALAAGGLALLFARPWPVPTLVAVGLCGLAHQGAGLDVPLVAFLVAVYYAVRAGNRAVTALVAAGMIVALPLVVLGRAGDLGNAVAQSRDALELAWLVAAAAAGEAIRQAERRAAEAERTREETARRRADDERLRIARELHDSLTHQISIITVQADVAVHGARRRGEPVAASLLAVQEAGREASRELRATLSALRDDATAPPRGLAQLPDLVAGAGAMGLDASLAITGDVGDLPEAVGRTLFRVVQEALTNVARHAGDVTVRVMVEHEPDRVSVRVDDDGPATTGDIAPGNGLVGMRERVHALGGRFCAGPRTGGGYTVRACIPVQEPR</sequence>
<gene>
    <name evidence="13" type="ORF">LEP48_01010</name>
</gene>
<feature type="domain" description="Signal transduction histidine kinase subgroup 3 dimerisation and phosphoacceptor" evidence="12">
    <location>
        <begin position="163"/>
        <end position="228"/>
    </location>
</feature>
<keyword evidence="7" id="KW-0067">ATP-binding</keyword>
<dbReference type="InterPro" id="IPR011712">
    <property type="entry name" value="Sig_transdc_His_kin_sub3_dim/P"/>
</dbReference>
<dbReference type="InterPro" id="IPR036890">
    <property type="entry name" value="HATPase_C_sf"/>
</dbReference>
<keyword evidence="10" id="KW-1133">Transmembrane helix</keyword>
<dbReference type="GO" id="GO:0016301">
    <property type="term" value="F:kinase activity"/>
    <property type="evidence" value="ECO:0007669"/>
    <property type="project" value="UniProtKB-KW"/>
</dbReference>
<dbReference type="RefSeq" id="WP_225563652.1">
    <property type="nucleotide sequence ID" value="NZ_JAIXCQ010000001.1"/>
</dbReference>
<comment type="caution">
    <text evidence="13">The sequence shown here is derived from an EMBL/GenBank/DDBJ whole genome shotgun (WGS) entry which is preliminary data.</text>
</comment>
<evidence type="ECO:0000256" key="4">
    <source>
        <dbReference type="ARBA" id="ARBA00022679"/>
    </source>
</evidence>
<evidence type="ECO:0000313" key="14">
    <source>
        <dbReference type="Proteomes" id="UP001319870"/>
    </source>
</evidence>
<dbReference type="EMBL" id="JAIXCQ010000001">
    <property type="protein sequence ID" value="MCA5891929.1"/>
    <property type="molecule type" value="Genomic_DNA"/>
</dbReference>
<evidence type="ECO:0000256" key="2">
    <source>
        <dbReference type="ARBA" id="ARBA00012438"/>
    </source>
</evidence>
<dbReference type="InterPro" id="IPR050482">
    <property type="entry name" value="Sensor_HK_TwoCompSys"/>
</dbReference>
<evidence type="ECO:0000259" key="12">
    <source>
        <dbReference type="Pfam" id="PF07730"/>
    </source>
</evidence>
<comment type="catalytic activity">
    <reaction evidence="1">
        <text>ATP + protein L-histidine = ADP + protein N-phospho-L-histidine.</text>
        <dbReference type="EC" id="2.7.13.3"/>
    </reaction>
</comment>
<dbReference type="Proteomes" id="UP001319870">
    <property type="component" value="Unassembled WGS sequence"/>
</dbReference>
<dbReference type="PANTHER" id="PTHR24421">
    <property type="entry name" value="NITRATE/NITRITE SENSOR PROTEIN NARX-RELATED"/>
    <property type="match status" value="1"/>
</dbReference>
<proteinExistence type="predicted"/>
<feature type="transmembrane region" description="Helical" evidence="10">
    <location>
        <begin position="51"/>
        <end position="82"/>
    </location>
</feature>
<feature type="transmembrane region" description="Helical" evidence="10">
    <location>
        <begin position="27"/>
        <end position="44"/>
    </location>
</feature>
<keyword evidence="3" id="KW-0597">Phosphoprotein</keyword>
<keyword evidence="10" id="KW-0472">Membrane</keyword>
<evidence type="ECO:0000256" key="8">
    <source>
        <dbReference type="ARBA" id="ARBA00023012"/>
    </source>
</evidence>
<dbReference type="Pfam" id="PF02518">
    <property type="entry name" value="HATPase_c"/>
    <property type="match status" value="1"/>
</dbReference>
<keyword evidence="5" id="KW-0547">Nucleotide-binding</keyword>
<feature type="coiled-coil region" evidence="9">
    <location>
        <begin position="131"/>
        <end position="163"/>
    </location>
</feature>
<feature type="domain" description="Histidine kinase/HSP90-like ATPase" evidence="11">
    <location>
        <begin position="270"/>
        <end position="357"/>
    </location>
</feature>